<dbReference type="InterPro" id="IPR050553">
    <property type="entry name" value="Thioredoxin_ResA/DsbE_sf"/>
</dbReference>
<dbReference type="STRING" id="1219360.GCA_001571305_03642"/>
<evidence type="ECO:0000313" key="6">
    <source>
        <dbReference type="Proteomes" id="UP000661012"/>
    </source>
</evidence>
<gene>
    <name evidence="4" type="ORF">EpCFBP13511_20100</name>
    <name evidence="3" type="ORF">IFT93_07740</name>
</gene>
<evidence type="ECO:0000259" key="2">
    <source>
        <dbReference type="PROSITE" id="PS51352"/>
    </source>
</evidence>
<protein>
    <submittedName>
        <fullName evidence="4">Protein disulfide oxidoreductase</fullName>
    </submittedName>
    <submittedName>
        <fullName evidence="3">Redoxin domain-containing protein</fullName>
    </submittedName>
</protein>
<dbReference type="PROSITE" id="PS00194">
    <property type="entry name" value="THIOREDOXIN_1"/>
    <property type="match status" value="1"/>
</dbReference>
<comment type="caution">
    <text evidence="4">The sequence shown here is derived from an EMBL/GenBank/DDBJ whole genome shotgun (WGS) entry which is preliminary data.</text>
</comment>
<dbReference type="InterPro" id="IPR036249">
    <property type="entry name" value="Thioredoxin-like_sf"/>
</dbReference>
<dbReference type="Proteomes" id="UP000661012">
    <property type="component" value="Unassembled WGS sequence"/>
</dbReference>
<sequence length="169" mass="19290">MNQFKKVSLYLLMPVLLLILFIRLVDAFRSPDLPADISTQSLHTIDGQNLTLAELSDKKPLLVWFWDRWCGACKDTVPVLMQLNDKRTSVLTIAHRSGNDISIVRYLNGHHLTLPVVNDSRGELAARWNVTTTPTLLMVANGEVVATTSGWTSAPGIWLRLWWVRKWYY</sequence>
<evidence type="ECO:0000313" key="3">
    <source>
        <dbReference type="EMBL" id="MBD8106317.1"/>
    </source>
</evidence>
<keyword evidence="6" id="KW-1185">Reference proteome</keyword>
<reference evidence="3 6" key="2">
    <citation type="journal article" date="2020" name="FEMS Microbiol. Ecol.">
        <title>Temporal dynamics of bacterial communities during seed development and maturation.</title>
        <authorList>
            <person name="Chesneau G."/>
            <person name="Torres-Cortes G."/>
            <person name="Briand M."/>
            <person name="Darrasse A."/>
            <person name="Preveaux A."/>
            <person name="Marais C."/>
            <person name="Jacques M.A."/>
            <person name="Shade A."/>
            <person name="Barret M."/>
        </authorList>
    </citation>
    <scope>NUCLEOTIDE SEQUENCE [LARGE SCALE GENOMIC DNA]</scope>
    <source>
        <strain evidence="3 6">CFBP13732</strain>
    </source>
</reference>
<dbReference type="GO" id="GO:0015036">
    <property type="term" value="F:disulfide oxidoreductase activity"/>
    <property type="evidence" value="ECO:0007669"/>
    <property type="project" value="UniProtKB-ARBA"/>
</dbReference>
<organism evidence="4 5">
    <name type="scientific">Erwinia persicina</name>
    <dbReference type="NCBI Taxonomy" id="55211"/>
    <lineage>
        <taxon>Bacteria</taxon>
        <taxon>Pseudomonadati</taxon>
        <taxon>Pseudomonadota</taxon>
        <taxon>Gammaproteobacteria</taxon>
        <taxon>Enterobacterales</taxon>
        <taxon>Erwiniaceae</taxon>
        <taxon>Erwinia</taxon>
    </lineage>
</organism>
<dbReference type="Proteomes" id="UP000306393">
    <property type="component" value="Unassembled WGS sequence"/>
</dbReference>
<dbReference type="PANTHER" id="PTHR42852">
    <property type="entry name" value="THIOL:DISULFIDE INTERCHANGE PROTEIN DSBE"/>
    <property type="match status" value="1"/>
</dbReference>
<dbReference type="OrthoDB" id="9796554at2"/>
<dbReference type="AlphaFoldDB" id="A0A356YSK8"/>
<dbReference type="Gene3D" id="3.40.30.10">
    <property type="entry name" value="Glutaredoxin"/>
    <property type="match status" value="1"/>
</dbReference>
<keyword evidence="1" id="KW-0676">Redox-active center</keyword>
<dbReference type="Pfam" id="PF00085">
    <property type="entry name" value="Thioredoxin"/>
    <property type="match status" value="1"/>
</dbReference>
<evidence type="ECO:0000313" key="4">
    <source>
        <dbReference type="EMBL" id="TKJ85273.1"/>
    </source>
</evidence>
<name>A0A356YSK8_9GAMM</name>
<evidence type="ECO:0000256" key="1">
    <source>
        <dbReference type="ARBA" id="ARBA00023284"/>
    </source>
</evidence>
<dbReference type="EMBL" id="QGAC01000023">
    <property type="protein sequence ID" value="TKJ85273.1"/>
    <property type="molecule type" value="Genomic_DNA"/>
</dbReference>
<dbReference type="SUPFAM" id="SSF52833">
    <property type="entry name" value="Thioredoxin-like"/>
    <property type="match status" value="1"/>
</dbReference>
<dbReference type="EMBL" id="JACYNN010000004">
    <property type="protein sequence ID" value="MBD8106317.1"/>
    <property type="molecule type" value="Genomic_DNA"/>
</dbReference>
<evidence type="ECO:0000313" key="5">
    <source>
        <dbReference type="Proteomes" id="UP000306393"/>
    </source>
</evidence>
<accession>A0A356YSK8</accession>
<proteinExistence type="predicted"/>
<dbReference type="KEGG" id="epe:CI789_13870"/>
<dbReference type="PROSITE" id="PS51352">
    <property type="entry name" value="THIOREDOXIN_2"/>
    <property type="match status" value="1"/>
</dbReference>
<reference evidence="4 5" key="1">
    <citation type="journal article" date="2019" name="Sci. Rep.">
        <title>Differences in resource use lead to coexistence of seed-transmitted microbial populations.</title>
        <authorList>
            <person name="Torres-Cortes G."/>
            <person name="Garcia B.J."/>
            <person name="Compant S."/>
            <person name="Rezki S."/>
            <person name="Jones P."/>
            <person name="Preveaux A."/>
            <person name="Briand M."/>
            <person name="Roulet A."/>
            <person name="Bouchez O."/>
            <person name="Jacobson D."/>
            <person name="Barret M."/>
        </authorList>
    </citation>
    <scope>NUCLEOTIDE SEQUENCE [LARGE SCALE GENOMIC DNA]</scope>
    <source>
        <strain evidence="4 5">CFBP13511</strain>
    </source>
</reference>
<dbReference type="InterPro" id="IPR017937">
    <property type="entry name" value="Thioredoxin_CS"/>
</dbReference>
<dbReference type="PANTHER" id="PTHR42852:SF17">
    <property type="entry name" value="THIOREDOXIN-LIKE PROTEIN HI_1115"/>
    <property type="match status" value="1"/>
</dbReference>
<dbReference type="InterPro" id="IPR013766">
    <property type="entry name" value="Thioredoxin_domain"/>
</dbReference>
<feature type="domain" description="Thioredoxin" evidence="2">
    <location>
        <begin position="31"/>
        <end position="166"/>
    </location>
</feature>